<dbReference type="Pfam" id="PF01381">
    <property type="entry name" value="HTH_3"/>
    <property type="match status" value="1"/>
</dbReference>
<dbReference type="PROSITE" id="PS50943">
    <property type="entry name" value="HTH_CROC1"/>
    <property type="match status" value="1"/>
</dbReference>
<keyword evidence="1" id="KW-0238">DNA-binding</keyword>
<dbReference type="InterPro" id="IPR001387">
    <property type="entry name" value="Cro/C1-type_HTH"/>
</dbReference>
<sequence>MAIIPGRLRALRKKHQLTQAELGARVNVTKVSISGYETGNRTPDTDTLNDLANVFGVTTDYLLGRVEHPTPPFLYEEALTTDEANLLREHLEFLRYRANKRDDSSEEDA</sequence>
<dbReference type="PANTHER" id="PTHR46558">
    <property type="entry name" value="TRACRIPTIONAL REGULATORY PROTEIN-RELATED-RELATED"/>
    <property type="match status" value="1"/>
</dbReference>
<dbReference type="OrthoDB" id="5190137at2"/>
<accession>A0A1G6LEU9</accession>
<dbReference type="CDD" id="cd00093">
    <property type="entry name" value="HTH_XRE"/>
    <property type="match status" value="1"/>
</dbReference>
<dbReference type="AlphaFoldDB" id="A0A1G6LEU9"/>
<dbReference type="PANTHER" id="PTHR46558:SF11">
    <property type="entry name" value="HTH-TYPE TRANSCRIPTIONAL REGULATOR XRE"/>
    <property type="match status" value="1"/>
</dbReference>
<evidence type="ECO:0000256" key="1">
    <source>
        <dbReference type="ARBA" id="ARBA00023125"/>
    </source>
</evidence>
<name>A0A1G6LEU9_9BACI</name>
<proteinExistence type="predicted"/>
<feature type="domain" description="HTH cro/C1-type" evidence="2">
    <location>
        <begin position="8"/>
        <end position="62"/>
    </location>
</feature>
<evidence type="ECO:0000313" key="3">
    <source>
        <dbReference type="EMBL" id="SDC41942.1"/>
    </source>
</evidence>
<dbReference type="SMART" id="SM00530">
    <property type="entry name" value="HTH_XRE"/>
    <property type="match status" value="1"/>
</dbReference>
<organism evidence="3 4">
    <name type="scientific">Shouchella lonarensis</name>
    <dbReference type="NCBI Taxonomy" id="1464122"/>
    <lineage>
        <taxon>Bacteria</taxon>
        <taxon>Bacillati</taxon>
        <taxon>Bacillota</taxon>
        <taxon>Bacilli</taxon>
        <taxon>Bacillales</taxon>
        <taxon>Bacillaceae</taxon>
        <taxon>Shouchella</taxon>
    </lineage>
</organism>
<gene>
    <name evidence="3" type="ORF">SAMN05421737_108109</name>
</gene>
<reference evidence="4" key="1">
    <citation type="submission" date="2016-09" db="EMBL/GenBank/DDBJ databases">
        <authorList>
            <person name="Varghese N."/>
            <person name="Submissions S."/>
        </authorList>
    </citation>
    <scope>NUCLEOTIDE SEQUENCE [LARGE SCALE GENOMIC DNA]</scope>
    <source>
        <strain evidence="4">25nlg</strain>
    </source>
</reference>
<dbReference type="SUPFAM" id="SSF47413">
    <property type="entry name" value="lambda repressor-like DNA-binding domains"/>
    <property type="match status" value="1"/>
</dbReference>
<dbReference type="GO" id="GO:0003677">
    <property type="term" value="F:DNA binding"/>
    <property type="evidence" value="ECO:0007669"/>
    <property type="project" value="UniProtKB-KW"/>
</dbReference>
<dbReference type="STRING" id="1464122.SAMN05421737_108109"/>
<protein>
    <submittedName>
        <fullName evidence="3">Transcriptional regulator, contains XRE-family HTH domain</fullName>
    </submittedName>
</protein>
<dbReference type="EMBL" id="FMYM01000008">
    <property type="protein sequence ID" value="SDC41942.1"/>
    <property type="molecule type" value="Genomic_DNA"/>
</dbReference>
<dbReference type="Gene3D" id="1.10.260.40">
    <property type="entry name" value="lambda repressor-like DNA-binding domains"/>
    <property type="match status" value="1"/>
</dbReference>
<dbReference type="Proteomes" id="UP000242662">
    <property type="component" value="Unassembled WGS sequence"/>
</dbReference>
<evidence type="ECO:0000313" key="4">
    <source>
        <dbReference type="Proteomes" id="UP000242662"/>
    </source>
</evidence>
<evidence type="ECO:0000259" key="2">
    <source>
        <dbReference type="PROSITE" id="PS50943"/>
    </source>
</evidence>
<dbReference type="RefSeq" id="WP_090776114.1">
    <property type="nucleotide sequence ID" value="NZ_FMYM01000008.1"/>
</dbReference>
<dbReference type="InterPro" id="IPR010982">
    <property type="entry name" value="Lambda_DNA-bd_dom_sf"/>
</dbReference>
<keyword evidence="4" id="KW-1185">Reference proteome</keyword>